<dbReference type="InterPro" id="IPR029036">
    <property type="entry name" value="P5CR_dimer"/>
</dbReference>
<dbReference type="InterPro" id="IPR028939">
    <property type="entry name" value="P5C_Rdtase_cat_N"/>
</dbReference>
<comment type="caution">
    <text evidence="12">The sequence shown here is derived from an EMBL/GenBank/DDBJ whole genome shotgun (WGS) entry which is preliminary data.</text>
</comment>
<dbReference type="SUPFAM" id="SSF51735">
    <property type="entry name" value="NAD(P)-binding Rossmann-fold domains"/>
    <property type="match status" value="1"/>
</dbReference>
<proteinExistence type="inferred from homology"/>
<comment type="catalytic activity">
    <reaction evidence="9">
        <text>L-proline + NADP(+) = (S)-1-pyrroline-5-carboxylate + NADPH + 2 H(+)</text>
        <dbReference type="Rhea" id="RHEA:14109"/>
        <dbReference type="ChEBI" id="CHEBI:15378"/>
        <dbReference type="ChEBI" id="CHEBI:17388"/>
        <dbReference type="ChEBI" id="CHEBI:57783"/>
        <dbReference type="ChEBI" id="CHEBI:58349"/>
        <dbReference type="ChEBI" id="CHEBI:60039"/>
        <dbReference type="EC" id="1.5.1.2"/>
    </reaction>
</comment>
<organism evidence="12 13">
    <name type="scientific">Tropilaelaps mercedesae</name>
    <dbReference type="NCBI Taxonomy" id="418985"/>
    <lineage>
        <taxon>Eukaryota</taxon>
        <taxon>Metazoa</taxon>
        <taxon>Ecdysozoa</taxon>
        <taxon>Arthropoda</taxon>
        <taxon>Chelicerata</taxon>
        <taxon>Arachnida</taxon>
        <taxon>Acari</taxon>
        <taxon>Parasitiformes</taxon>
        <taxon>Mesostigmata</taxon>
        <taxon>Gamasina</taxon>
        <taxon>Dermanyssoidea</taxon>
        <taxon>Laelapidae</taxon>
        <taxon>Tropilaelaps</taxon>
    </lineage>
</organism>
<dbReference type="FunFam" id="1.10.3730.10:FF:000001">
    <property type="entry name" value="Pyrroline-5-carboxylate reductase"/>
    <property type="match status" value="1"/>
</dbReference>
<dbReference type="PIRSF" id="PIRSF000193">
    <property type="entry name" value="Pyrrol-5-carb_rd"/>
    <property type="match status" value="1"/>
</dbReference>
<keyword evidence="9" id="KW-0028">Amino-acid biosynthesis</keyword>
<keyword evidence="13" id="KW-1185">Reference proteome</keyword>
<dbReference type="EMBL" id="MNPL01020957">
    <property type="protein sequence ID" value="OQR69467.1"/>
    <property type="molecule type" value="Genomic_DNA"/>
</dbReference>
<dbReference type="UniPathway" id="UPA00098">
    <property type="reaction ID" value="UER00361"/>
</dbReference>
<dbReference type="Gene3D" id="3.40.50.720">
    <property type="entry name" value="NAD(P)-binding Rossmann-like Domain"/>
    <property type="match status" value="1"/>
</dbReference>
<evidence type="ECO:0000313" key="13">
    <source>
        <dbReference type="Proteomes" id="UP000192247"/>
    </source>
</evidence>
<dbReference type="InterPro" id="IPR000304">
    <property type="entry name" value="Pyrroline-COOH_reductase"/>
</dbReference>
<keyword evidence="4 8" id="KW-0521">NADP</keyword>
<feature type="domain" description="Pyrroline-5-carboxylate reductase catalytic N-terminal" evidence="10">
    <location>
        <begin position="41"/>
        <end position="89"/>
    </location>
</feature>
<evidence type="ECO:0000256" key="8">
    <source>
        <dbReference type="PIRSR" id="PIRSR000193-1"/>
    </source>
</evidence>
<dbReference type="OrthoDB" id="10263291at2759"/>
<dbReference type="InterPro" id="IPR036291">
    <property type="entry name" value="NAD(P)-bd_dom_sf"/>
</dbReference>
<dbReference type="PANTHER" id="PTHR11645">
    <property type="entry name" value="PYRROLINE-5-CARBOXYLATE REDUCTASE"/>
    <property type="match status" value="1"/>
</dbReference>
<evidence type="ECO:0000256" key="4">
    <source>
        <dbReference type="ARBA" id="ARBA00022857"/>
    </source>
</evidence>
<dbReference type="SUPFAM" id="SSF48179">
    <property type="entry name" value="6-phosphogluconate dehydrogenase C-terminal domain-like"/>
    <property type="match status" value="1"/>
</dbReference>
<dbReference type="Pfam" id="PF03807">
    <property type="entry name" value="F420_oxidored"/>
    <property type="match status" value="1"/>
</dbReference>
<dbReference type="Pfam" id="PF14748">
    <property type="entry name" value="P5CR_dimer"/>
    <property type="match status" value="1"/>
</dbReference>
<keyword evidence="5 9" id="KW-0560">Oxidoreductase</keyword>
<comment type="pathway">
    <text evidence="1 9">Amino-acid biosynthesis; L-proline biosynthesis; L-proline from L-glutamate 5-semialdehyde: step 1/1.</text>
</comment>
<gene>
    <name evidence="12" type="ORF">BIW11_12234</name>
</gene>
<dbReference type="InterPro" id="IPR053790">
    <property type="entry name" value="P5CR-like_CS"/>
</dbReference>
<evidence type="ECO:0000259" key="10">
    <source>
        <dbReference type="Pfam" id="PF03807"/>
    </source>
</evidence>
<dbReference type="GO" id="GO:0055129">
    <property type="term" value="P:L-proline biosynthetic process"/>
    <property type="evidence" value="ECO:0007669"/>
    <property type="project" value="UniProtKB-UniPathway"/>
</dbReference>
<feature type="binding site" evidence="8">
    <location>
        <position position="46"/>
    </location>
    <ligand>
        <name>NADPH</name>
        <dbReference type="ChEBI" id="CHEBI:57783"/>
    </ligand>
</feature>
<name>A0A1V9X7E6_9ACAR</name>
<dbReference type="Gene3D" id="1.10.3730.10">
    <property type="entry name" value="ProC C-terminal domain-like"/>
    <property type="match status" value="1"/>
</dbReference>
<protein>
    <recommendedName>
        <fullName evidence="9">Pyrroline-5-carboxylate reductase</fullName>
        <ecNumber evidence="9">1.5.1.2</ecNumber>
    </recommendedName>
</protein>
<keyword evidence="3 9" id="KW-0641">Proline biosynthesis</keyword>
<comment type="function">
    <text evidence="7">Oxidoreductase that catalyzes the last step in proline biosynthesis, which corresponds to the reduction of pyrroline-5-carboxylate (P5C) to L-proline using NAD(P)H. Proline is synthesized from either glutamate or ornithine; both are converted to P5C, and then to proline via pyrroline-5-carboxylate reductases (PYCRs). PYCR3 is exclusively linked to the biosynthesis of proline from ornithine.</text>
</comment>
<dbReference type="PROSITE" id="PS00521">
    <property type="entry name" value="P5CR"/>
    <property type="match status" value="1"/>
</dbReference>
<feature type="binding site" evidence="8">
    <location>
        <begin position="59"/>
        <end position="62"/>
    </location>
    <ligand>
        <name>NADP(+)</name>
        <dbReference type="ChEBI" id="CHEBI:58349"/>
    </ligand>
</feature>
<dbReference type="Proteomes" id="UP000192247">
    <property type="component" value="Unassembled WGS sequence"/>
</dbReference>
<reference evidence="12 13" key="1">
    <citation type="journal article" date="2017" name="Gigascience">
        <title>Draft genome of the honey bee ectoparasitic mite, Tropilaelaps mercedesae, is shaped by the parasitic life history.</title>
        <authorList>
            <person name="Dong X."/>
            <person name="Armstrong S.D."/>
            <person name="Xia D."/>
            <person name="Makepeace B.L."/>
            <person name="Darby A.C."/>
            <person name="Kadowaki T."/>
        </authorList>
    </citation>
    <scope>NUCLEOTIDE SEQUENCE [LARGE SCALE GENOMIC DNA]</scope>
    <source>
        <strain evidence="12">Wuxi-XJTLU</strain>
    </source>
</reference>
<dbReference type="STRING" id="418985.A0A1V9X7E6"/>
<evidence type="ECO:0000256" key="1">
    <source>
        <dbReference type="ARBA" id="ARBA00005205"/>
    </source>
</evidence>
<evidence type="ECO:0000256" key="2">
    <source>
        <dbReference type="ARBA" id="ARBA00005525"/>
    </source>
</evidence>
<evidence type="ECO:0000256" key="7">
    <source>
        <dbReference type="ARBA" id="ARBA00049975"/>
    </source>
</evidence>
<comment type="similarity">
    <text evidence="2 9">Belongs to the pyrroline-5-carboxylate reductase family.</text>
</comment>
<evidence type="ECO:0000256" key="3">
    <source>
        <dbReference type="ARBA" id="ARBA00022650"/>
    </source>
</evidence>
<feature type="domain" description="Pyrroline-5-carboxylate reductase dimerisation" evidence="11">
    <location>
        <begin position="153"/>
        <end position="257"/>
    </location>
</feature>
<dbReference type="InParanoid" id="A0A1V9X7E6"/>
<dbReference type="HAMAP" id="MF_01925">
    <property type="entry name" value="P5C_reductase"/>
    <property type="match status" value="1"/>
</dbReference>
<dbReference type="EC" id="1.5.1.2" evidence="9"/>
<sequence length="258" mass="27243">MEITYNLMTMFSKSFRVTDSVKLVASCPEARLLKDLPAGCRGVHDNCESVSSSDLVFLAVKPGVVRDVLDEVRAGIVPGRHTVISIAAGVRLGSITKRLPPGTRVIRAMPNVASLALEGTTMYLSDDPSNEVDQLIRDTLGRISPLCERVASEQLLDATTAVAGSGPAFVLLVVEALADAAVRSGFTRDLALKLAVQTVVGAAALCRHTGQHPALLRDSVTSPGGTTAEGLFALEKAAVKGAFLDAVQKALERNNQLR</sequence>
<evidence type="ECO:0000256" key="6">
    <source>
        <dbReference type="ARBA" id="ARBA00038523"/>
    </source>
</evidence>
<evidence type="ECO:0000259" key="11">
    <source>
        <dbReference type="Pfam" id="PF14748"/>
    </source>
</evidence>
<accession>A0A1V9X7E6</accession>
<dbReference type="NCBIfam" id="TIGR00112">
    <property type="entry name" value="proC"/>
    <property type="match status" value="1"/>
</dbReference>
<comment type="subunit">
    <text evidence="6">Homodecamer; composed of 5 homodimers.</text>
</comment>
<dbReference type="InterPro" id="IPR008927">
    <property type="entry name" value="6-PGluconate_DH-like_C_sf"/>
</dbReference>
<dbReference type="PANTHER" id="PTHR11645:SF0">
    <property type="entry name" value="PYRROLINE-5-CARBOXYLATE REDUCTASE 3"/>
    <property type="match status" value="1"/>
</dbReference>
<evidence type="ECO:0000256" key="9">
    <source>
        <dbReference type="RuleBase" id="RU003903"/>
    </source>
</evidence>
<dbReference type="GO" id="GO:0004735">
    <property type="term" value="F:pyrroline-5-carboxylate reductase activity"/>
    <property type="evidence" value="ECO:0007669"/>
    <property type="project" value="UniProtKB-EC"/>
</dbReference>
<evidence type="ECO:0000313" key="12">
    <source>
        <dbReference type="EMBL" id="OQR69467.1"/>
    </source>
</evidence>
<dbReference type="AlphaFoldDB" id="A0A1V9X7E6"/>
<evidence type="ECO:0000256" key="5">
    <source>
        <dbReference type="ARBA" id="ARBA00023002"/>
    </source>
</evidence>